<dbReference type="InterPro" id="IPR020806">
    <property type="entry name" value="PKS_PP-bd"/>
</dbReference>
<reference evidence="7 8" key="1">
    <citation type="submission" date="2021-01" db="EMBL/GenBank/DDBJ databases">
        <title>Whole genome shotgun sequence of Actinoplanes couchii NBRC 106145.</title>
        <authorList>
            <person name="Komaki H."/>
            <person name="Tamura T."/>
        </authorList>
    </citation>
    <scope>NUCLEOTIDE SEQUENCE [LARGE SCALE GENOMIC DNA]</scope>
    <source>
        <strain evidence="7 8">NBRC 106145</strain>
    </source>
</reference>
<feature type="domain" description="Carrier" evidence="5">
    <location>
        <begin position="1464"/>
        <end position="1546"/>
    </location>
</feature>
<dbReference type="Gene3D" id="3.30.300.30">
    <property type="match status" value="1"/>
</dbReference>
<evidence type="ECO:0008006" key="9">
    <source>
        <dbReference type="Google" id="ProtNLM"/>
    </source>
</evidence>
<dbReference type="EMBL" id="BOMG01000064">
    <property type="protein sequence ID" value="GID56868.1"/>
    <property type="molecule type" value="Genomic_DNA"/>
</dbReference>
<gene>
    <name evidence="7" type="ORF">Aco03nite_052720</name>
</gene>
<dbReference type="InterPro" id="IPR000873">
    <property type="entry name" value="AMP-dep_synth/lig_dom"/>
</dbReference>
<dbReference type="PROSITE" id="PS52004">
    <property type="entry name" value="KS3_2"/>
    <property type="match status" value="1"/>
</dbReference>
<proteinExistence type="predicted"/>
<keyword evidence="3" id="KW-0808">Transferase</keyword>
<dbReference type="Pfam" id="PF00550">
    <property type="entry name" value="PP-binding"/>
    <property type="match status" value="2"/>
</dbReference>
<dbReference type="InterPro" id="IPR016035">
    <property type="entry name" value="Acyl_Trfase/lysoPLipase"/>
</dbReference>
<dbReference type="PANTHER" id="PTHR43775:SF51">
    <property type="entry name" value="INACTIVE PHENOLPHTHIOCEROL SYNTHESIS POLYKETIDE SYNTHASE TYPE I PKS1-RELATED"/>
    <property type="match status" value="1"/>
</dbReference>
<dbReference type="InterPro" id="IPR014031">
    <property type="entry name" value="Ketoacyl_synth_C"/>
</dbReference>
<dbReference type="SMART" id="SM00825">
    <property type="entry name" value="PKS_KS"/>
    <property type="match status" value="1"/>
</dbReference>
<organism evidence="7 8">
    <name type="scientific">Actinoplanes couchii</name>
    <dbReference type="NCBI Taxonomy" id="403638"/>
    <lineage>
        <taxon>Bacteria</taxon>
        <taxon>Bacillati</taxon>
        <taxon>Actinomycetota</taxon>
        <taxon>Actinomycetes</taxon>
        <taxon>Micromonosporales</taxon>
        <taxon>Micromonosporaceae</taxon>
        <taxon>Actinoplanes</taxon>
    </lineage>
</organism>
<dbReference type="SMART" id="SM00827">
    <property type="entry name" value="PKS_AT"/>
    <property type="match status" value="1"/>
</dbReference>
<keyword evidence="2" id="KW-0597">Phosphoprotein</keyword>
<dbReference type="SUPFAM" id="SSF52151">
    <property type="entry name" value="FabD/lysophospholipase-like"/>
    <property type="match status" value="1"/>
</dbReference>
<dbReference type="InterPro" id="IPR036736">
    <property type="entry name" value="ACP-like_sf"/>
</dbReference>
<dbReference type="InterPro" id="IPR016039">
    <property type="entry name" value="Thiolase-like"/>
</dbReference>
<dbReference type="Pfam" id="PF00501">
    <property type="entry name" value="AMP-binding"/>
    <property type="match status" value="1"/>
</dbReference>
<protein>
    <recommendedName>
        <fullName evidence="9">AMP-dependent synthetase and ligase</fullName>
    </recommendedName>
</protein>
<dbReference type="CDD" id="cd00833">
    <property type="entry name" value="PKS"/>
    <property type="match status" value="1"/>
</dbReference>
<dbReference type="InterPro" id="IPR001227">
    <property type="entry name" value="Ac_transferase_dom_sf"/>
</dbReference>
<dbReference type="InterPro" id="IPR042099">
    <property type="entry name" value="ANL_N_sf"/>
</dbReference>
<evidence type="ECO:0000259" key="6">
    <source>
        <dbReference type="PROSITE" id="PS52004"/>
    </source>
</evidence>
<dbReference type="SUPFAM" id="SSF53901">
    <property type="entry name" value="Thiolase-like"/>
    <property type="match status" value="1"/>
</dbReference>
<dbReference type="SUPFAM" id="SSF55048">
    <property type="entry name" value="Probable ACP-binding domain of malonyl-CoA ACP transacylase"/>
    <property type="match status" value="1"/>
</dbReference>
<dbReference type="InterPro" id="IPR018201">
    <property type="entry name" value="Ketoacyl_synth_AS"/>
</dbReference>
<dbReference type="InterPro" id="IPR014043">
    <property type="entry name" value="Acyl_transferase_dom"/>
</dbReference>
<feature type="domain" description="Carrier" evidence="5">
    <location>
        <begin position="530"/>
        <end position="606"/>
    </location>
</feature>
<keyword evidence="8" id="KW-1185">Reference proteome</keyword>
<dbReference type="Pfam" id="PF02801">
    <property type="entry name" value="Ketoacyl-synt_C"/>
    <property type="match status" value="1"/>
</dbReference>
<dbReference type="InterPro" id="IPR045851">
    <property type="entry name" value="AMP-bd_C_sf"/>
</dbReference>
<dbReference type="InterPro" id="IPR009081">
    <property type="entry name" value="PP-bd_ACP"/>
</dbReference>
<dbReference type="Gene3D" id="3.30.70.3290">
    <property type="match status" value="1"/>
</dbReference>
<dbReference type="Gene3D" id="3.40.47.10">
    <property type="match status" value="1"/>
</dbReference>
<dbReference type="Gene3D" id="3.40.50.12780">
    <property type="entry name" value="N-terminal domain of ligase-like"/>
    <property type="match status" value="1"/>
</dbReference>
<comment type="caution">
    <text evidence="7">The sequence shown here is derived from an EMBL/GenBank/DDBJ whole genome shotgun (WGS) entry which is preliminary data.</text>
</comment>
<dbReference type="SUPFAM" id="SSF47336">
    <property type="entry name" value="ACP-like"/>
    <property type="match status" value="2"/>
</dbReference>
<dbReference type="PROSITE" id="PS00606">
    <property type="entry name" value="KS3_1"/>
    <property type="match status" value="1"/>
</dbReference>
<dbReference type="InterPro" id="IPR020841">
    <property type="entry name" value="PKS_Beta-ketoAc_synthase_dom"/>
</dbReference>
<evidence type="ECO:0000256" key="1">
    <source>
        <dbReference type="ARBA" id="ARBA00022450"/>
    </source>
</evidence>
<dbReference type="Proteomes" id="UP000612282">
    <property type="component" value="Unassembled WGS sequence"/>
</dbReference>
<dbReference type="Pfam" id="PF00698">
    <property type="entry name" value="Acyl_transf_1"/>
    <property type="match status" value="1"/>
</dbReference>
<evidence type="ECO:0000256" key="3">
    <source>
        <dbReference type="ARBA" id="ARBA00022679"/>
    </source>
</evidence>
<evidence type="ECO:0000259" key="5">
    <source>
        <dbReference type="PROSITE" id="PS50075"/>
    </source>
</evidence>
<dbReference type="PANTHER" id="PTHR43775">
    <property type="entry name" value="FATTY ACID SYNTHASE"/>
    <property type="match status" value="1"/>
</dbReference>
<dbReference type="Pfam" id="PF16197">
    <property type="entry name" value="KAsynt_C_assoc"/>
    <property type="match status" value="1"/>
</dbReference>
<dbReference type="InterPro" id="IPR014030">
    <property type="entry name" value="Ketoacyl_synth_N"/>
</dbReference>
<evidence type="ECO:0000256" key="4">
    <source>
        <dbReference type="ARBA" id="ARBA00023315"/>
    </source>
</evidence>
<dbReference type="RefSeq" id="WP_203798853.1">
    <property type="nucleotide sequence ID" value="NZ_BAAAQE010000094.1"/>
</dbReference>
<evidence type="ECO:0000313" key="8">
    <source>
        <dbReference type="Proteomes" id="UP000612282"/>
    </source>
</evidence>
<keyword evidence="4" id="KW-0012">Acyltransferase</keyword>
<dbReference type="SMART" id="SM00823">
    <property type="entry name" value="PKS_PP"/>
    <property type="match status" value="2"/>
</dbReference>
<evidence type="ECO:0000313" key="7">
    <source>
        <dbReference type="EMBL" id="GID56868.1"/>
    </source>
</evidence>
<dbReference type="Pfam" id="PF00109">
    <property type="entry name" value="ketoacyl-synt"/>
    <property type="match status" value="1"/>
</dbReference>
<dbReference type="Gene3D" id="1.10.1200.10">
    <property type="entry name" value="ACP-like"/>
    <property type="match status" value="2"/>
</dbReference>
<dbReference type="InterPro" id="IPR016036">
    <property type="entry name" value="Malonyl_transacylase_ACP-bd"/>
</dbReference>
<name>A0ABQ3XEI6_9ACTN</name>
<evidence type="ECO:0000256" key="2">
    <source>
        <dbReference type="ARBA" id="ARBA00022553"/>
    </source>
</evidence>
<dbReference type="InterPro" id="IPR032821">
    <property type="entry name" value="PKS_assoc"/>
</dbReference>
<dbReference type="PROSITE" id="PS50075">
    <property type="entry name" value="CARRIER"/>
    <property type="match status" value="2"/>
</dbReference>
<sequence>MAITAADYQLIPADDLTSFQRGLTLPAVFARAVAAGGPAVAIVDGDRSFTWEQWRTEVDAVARGLQEAGVGPGDVVAVQLPNSVEYQTTHLAVGEIGAVMLPLHNGIGRRDVLALLHRADPVVLVTADAGAAAELLAETPSLRTVLTPDVWHATADRWRGHRPRPVQVRPDLPMLLLPSSGTTSQRPKICVHHHDGLLSNISYITEEALDSLRAGIVTACPLTHLFGLQSIHMALMAACRQTILSAWDTERFLVVGREAQPGMVFLVPPQIYDVIGWSARTGEPAGFAPREVRTAGGVLPAAAADQLRSALDTSVVVVWGMSELGTGTRTLVDDDGVVAATTIGRPGPGSQVRIRDEDGNPVAAGVPGELQYRAASMFRGYHGDREVTAEAITGDGWLRTGDTAALEADGRLVFHGRAAEIINVGGRKVNAVEVQGLLADMPGIGPLAVVGQADPRLGEFPCLVVTEAVRDRIDLTAVTGFLRGLGLAEYGIPLDLVHLPELPKTPAGKMHRRALEDMLRRRTTGPARYAGSLQDALDLVRVCVGRIGGDAGIGPGGAFRDHGLDSVGTIRLRNAIAEATGLTLPATLAFDHPTPLAVARHLTGHTTDEPDETPAAGQDEPIAIIGMACRLPGGADSPERLWELVTDGVDAITDFPADRGWDLETLFHDDPDNPGTTYARQGGFLSGASGFDAGFFGLSDREALATDPQHRLMLEAAWEAFERAGINPSAVRGSRTGVFTGSMYADYATGPAGELEGLLAVGRAASALSGRIAYHFGLHGPALTVDTACSSSLVALHLACQSLRSGESSLALAGGAAVMATPDSFVEFSRLRGLAPDGRCKSFGDGADGAAWSEGAGVLLLERLDDARRHGHPVLAVVRGSAVNSDGASNGMTAPNGPAQRRVIRQALANAGLSAADVDLIEAHGTGTALGDPIEAQAILATYGEARTADRPVWLGSVKSNLGHTQAAAGVAGVIKAVQAMRHGVLPRTLHVDRPTTQVDWSRGTARLLGEPRPWPATERRRAAVSSFGISGTNAHVILEDVAVPMPAPRTAGTGSGPWFLSARSEAALHEQGRRLAAHLAAVPAEPADVAFSLATSRAVHDYQAVVSGADQLGALPVTRRTGDGGLAVLFSGQGSQRAGMGRALAARYPVFAAAFEQACALLGDIGWDDLDRTGNAQRAIFAFEVAQYRLLESWGVRPDAVAGHSIGGVAAAHVAGVLSLPDACTLVAARARLMEALPAGGAMIAVQAAAADVPLTEGVSLAAVNAADAVVLSGPQDAVTAVAAGFARTKRLDVSHAFHSALMDPMLDEFRAAIAGLTHHAPTVPWISDTTGTAVTETGPDYWVRHVRDTVRFADVVTTLAADRIGTFLEVGPDAVLTPMVGAGTAVPAGRRDRDEDTALLEAVGHLHGAGVPIDWAAVLPGAQPVPLPTYAFQHQPYWVSATPSAPLLMPPPAELLTGLDGLDDLEQDDKLLSIVSGELAAVLGGGPVGAVDPARPLIELGVTSVNAIELRNRLMTRTGVTMPATLVYDHPTPNAVVRFLRKSLVPAAETSVDSLITRLERMLADGVSLDTTASRRLRALAGGRPSLDEASDDELFRLLDES</sequence>
<keyword evidence="1" id="KW-0596">Phosphopantetheine</keyword>
<dbReference type="SMART" id="SM01294">
    <property type="entry name" value="PKS_PP_betabranch"/>
    <property type="match status" value="1"/>
</dbReference>
<dbReference type="Gene3D" id="3.40.366.10">
    <property type="entry name" value="Malonyl-Coenzyme A Acyl Carrier Protein, domain 2"/>
    <property type="match status" value="1"/>
</dbReference>
<accession>A0ABQ3XEI6</accession>
<dbReference type="SUPFAM" id="SSF56801">
    <property type="entry name" value="Acetyl-CoA synthetase-like"/>
    <property type="match status" value="1"/>
</dbReference>
<dbReference type="InterPro" id="IPR050091">
    <property type="entry name" value="PKS_NRPS_Biosynth_Enz"/>
</dbReference>
<feature type="domain" description="Ketosynthase family 3 (KS3)" evidence="6">
    <location>
        <begin position="619"/>
        <end position="1041"/>
    </location>
</feature>